<dbReference type="EMBL" id="MBUA01000029">
    <property type="protein sequence ID" value="MBC6492856.1"/>
    <property type="molecule type" value="Genomic_DNA"/>
</dbReference>
<evidence type="ECO:0000313" key="3">
    <source>
        <dbReference type="EMBL" id="MBC6492856.1"/>
    </source>
</evidence>
<evidence type="ECO:0000256" key="1">
    <source>
        <dbReference type="SAM" id="Phobius"/>
    </source>
</evidence>
<accession>A0ABR7MCU8</accession>
<dbReference type="Proteomes" id="UP000765802">
    <property type="component" value="Unassembled WGS sequence"/>
</dbReference>
<protein>
    <recommendedName>
        <fullName evidence="5">DUF3575 domain-containing protein</fullName>
    </recommendedName>
</protein>
<gene>
    <name evidence="3" type="ORF">BC349_17500</name>
</gene>
<reference evidence="3 4" key="1">
    <citation type="submission" date="2016-07" db="EMBL/GenBank/DDBJ databases">
        <title>Genome analysis of Flavihumibacter stibioxidans YS-17.</title>
        <authorList>
            <person name="Shi K."/>
            <person name="Han Y."/>
            <person name="Wang G."/>
        </authorList>
    </citation>
    <scope>NUCLEOTIDE SEQUENCE [LARGE SCALE GENOMIC DNA]</scope>
    <source>
        <strain evidence="3 4">YS-17</strain>
    </source>
</reference>
<comment type="caution">
    <text evidence="3">The sequence shown here is derived from an EMBL/GenBank/DDBJ whole genome shotgun (WGS) entry which is preliminary data.</text>
</comment>
<keyword evidence="4" id="KW-1185">Reference proteome</keyword>
<name>A0ABR7MCU8_9BACT</name>
<evidence type="ECO:0000313" key="4">
    <source>
        <dbReference type="Proteomes" id="UP000765802"/>
    </source>
</evidence>
<feature type="chain" id="PRO_5047211401" description="DUF3575 domain-containing protein" evidence="2">
    <location>
        <begin position="20"/>
        <end position="189"/>
    </location>
</feature>
<keyword evidence="1" id="KW-0812">Transmembrane</keyword>
<feature type="transmembrane region" description="Helical" evidence="1">
    <location>
        <begin position="114"/>
        <end position="131"/>
    </location>
</feature>
<feature type="signal peptide" evidence="2">
    <location>
        <begin position="1"/>
        <end position="19"/>
    </location>
</feature>
<keyword evidence="1" id="KW-0472">Membrane</keyword>
<evidence type="ECO:0008006" key="5">
    <source>
        <dbReference type="Google" id="ProtNLM"/>
    </source>
</evidence>
<dbReference type="RefSeq" id="WP_187258165.1">
    <property type="nucleotide sequence ID" value="NZ_JBHULF010000019.1"/>
</dbReference>
<keyword evidence="1" id="KW-1133">Transmembrane helix</keyword>
<sequence>MKRLALIVLLAGFAVELNAQQMGDFISLKKPNNRHVSSYFKGSRIDFQHVNGQRIDGYVEAVRNDSVFVRQWQIMTFMTNLGTTRVDTVGYFIHGLHYQEIFSIFPDRKESWRFVKNGSIFMIGGAGYILLNVVNGIYREEPLDDPENLRSMGIAAGVAAGGFVLNRIYRNKVRKGKHYKIVYIKMTDR</sequence>
<organism evidence="3 4">
    <name type="scientific">Flavihumibacter stibioxidans</name>
    <dbReference type="NCBI Taxonomy" id="1834163"/>
    <lineage>
        <taxon>Bacteria</taxon>
        <taxon>Pseudomonadati</taxon>
        <taxon>Bacteroidota</taxon>
        <taxon>Chitinophagia</taxon>
        <taxon>Chitinophagales</taxon>
        <taxon>Chitinophagaceae</taxon>
        <taxon>Flavihumibacter</taxon>
    </lineage>
</organism>
<evidence type="ECO:0000256" key="2">
    <source>
        <dbReference type="SAM" id="SignalP"/>
    </source>
</evidence>
<feature type="transmembrane region" description="Helical" evidence="1">
    <location>
        <begin position="151"/>
        <end position="169"/>
    </location>
</feature>
<keyword evidence="2" id="KW-0732">Signal</keyword>
<proteinExistence type="predicted"/>